<evidence type="ECO:0000313" key="3">
    <source>
        <dbReference type="Proteomes" id="UP000523682"/>
    </source>
</evidence>
<feature type="transmembrane region" description="Helical" evidence="1">
    <location>
        <begin position="48"/>
        <end position="68"/>
    </location>
</feature>
<gene>
    <name evidence="2" type="ORF">H0193_06995</name>
</gene>
<accession>A0A7W2EBL4</accession>
<comment type="caution">
    <text evidence="2">The sequence shown here is derived from an EMBL/GenBank/DDBJ whole genome shotgun (WGS) entry which is preliminary data.</text>
</comment>
<feature type="transmembrane region" description="Helical" evidence="1">
    <location>
        <begin position="80"/>
        <end position="98"/>
    </location>
</feature>
<dbReference type="EMBL" id="JACDTZ010000001">
    <property type="protein sequence ID" value="MBA5244555.1"/>
    <property type="molecule type" value="Genomic_DNA"/>
</dbReference>
<evidence type="ECO:0000313" key="2">
    <source>
        <dbReference type="EMBL" id="MBA5244555.1"/>
    </source>
</evidence>
<keyword evidence="1" id="KW-0472">Membrane</keyword>
<name>A0A7W2EBL4_9CORY</name>
<dbReference type="Proteomes" id="UP000523682">
    <property type="component" value="Unassembled WGS sequence"/>
</dbReference>
<feature type="transmembrane region" description="Helical" evidence="1">
    <location>
        <begin position="19"/>
        <end position="36"/>
    </location>
</feature>
<keyword evidence="3" id="KW-1185">Reference proteome</keyword>
<dbReference type="RefSeq" id="WP_181889166.1">
    <property type="nucleotide sequence ID" value="NZ_CP170998.1"/>
</dbReference>
<feature type="transmembrane region" description="Helical" evidence="1">
    <location>
        <begin position="110"/>
        <end position="136"/>
    </location>
</feature>
<reference evidence="2 3" key="1">
    <citation type="submission" date="2020-07" db="EMBL/GenBank/DDBJ databases">
        <title>Draft genome and description of Corynebacterium haemomassiliense strain Marseile-Q3615 sp. nov.</title>
        <authorList>
            <person name="Boxberger M."/>
            <person name="La Scola B."/>
        </authorList>
    </citation>
    <scope>NUCLEOTIDE SEQUENCE [LARGE SCALE GENOMIC DNA]</scope>
    <source>
        <strain evidence="2 3">Marseille-Q3615</strain>
    </source>
</reference>
<organism evidence="2 3">
    <name type="scientific">Corynebacterium haemomassiliense</name>
    <dbReference type="NCBI Taxonomy" id="2754726"/>
    <lineage>
        <taxon>Bacteria</taxon>
        <taxon>Bacillati</taxon>
        <taxon>Actinomycetota</taxon>
        <taxon>Actinomycetes</taxon>
        <taxon>Mycobacteriales</taxon>
        <taxon>Corynebacteriaceae</taxon>
        <taxon>Corynebacterium</taxon>
    </lineage>
</organism>
<protein>
    <submittedName>
        <fullName evidence="2">Uncharacterized protein</fullName>
    </submittedName>
</protein>
<evidence type="ECO:0000256" key="1">
    <source>
        <dbReference type="SAM" id="Phobius"/>
    </source>
</evidence>
<proteinExistence type="predicted"/>
<keyword evidence="1" id="KW-1133">Transmembrane helix</keyword>
<keyword evidence="1" id="KW-0812">Transmembrane</keyword>
<dbReference type="AlphaFoldDB" id="A0A7W2EBL4"/>
<sequence length="139" mass="14966">MTTKAGAPPLLKETGPWRFRFPEVILLVAALAWMVVEDANSEISAGFGFALFFVAPMLLGVLLMCMVLGIPLQRQPVNRFWGDAAYIVVGVLAAVILAKSDNPYGALPAIMPYLVAAIILTGVSAALRRAIALLAWKRK</sequence>